<proteinExistence type="predicted"/>
<evidence type="ECO:0000313" key="1">
    <source>
        <dbReference type="EMBL" id="KAG7999985.1"/>
    </source>
</evidence>
<dbReference type="EMBL" id="CM024797">
    <property type="protein sequence ID" value="KAG7999985.1"/>
    <property type="molecule type" value="Genomic_DNA"/>
</dbReference>
<gene>
    <name evidence="1" type="primary">EIF2AK2</name>
    <name evidence="1" type="ORF">GBF38_002096</name>
</gene>
<sequence length="1427" mass="161139">METENFVAKLNEYAQKTRSLLKYEDVGCVGPDHIKTFTLRAVLNGKAYPDGVGKNKKEARQRAAENVLRTLLEESVDAKSTDNGVEAPTTPVHQTGITQTNFVCWLNEYGHKKRLNIRAVESTKLGPNNAAQCCSFVVGDKEYPAASGKTKREAKEEAAKLVFQEIFGSRTTETGEEKSISSSQPGTELSRNVSDICNKTKNLSIITADEGFSEVNFIGMVNHYCQKTKRTHDYVFEKRCGPSHNPQFFYKLVINDKPYPVGEGRNIKEAKQNAAQLAWSALQEQSDWDSKIQSPDVKPKIRFTSEYESIVFLGRGGFGCVFKAKQILLKRDFAIKIVRCKEKSLREVGALSDLNHLNIVRYYTCWLEDSQYQCDSSSGSYSSSQSSGDSSMKYLYIQMELCDTKTLRVWIDEKNVQNVKKSRRDSKRREESLTIAQQIVNGVKYIHSKMLIHRDLKPANIMFGQDGDVKIGDFGLVTAENDDNAENVIERTVYKGTPSYMAPEQKSRKIYDRKVDIFALGLIYFELLWNFSTGHERTADLIIRSMLCEKPEVRPEASNLKLELEDCSRKLMMLKDLHRDSLRSLRQLSFMMDTTNYVVELRDYATRTRSELRYVDLGFVGPDHDPTFTQRAVLNGKAYPDGVGKNKKDAKRNAAKNAIRCLFENEHEDTADLVSIRSAVSEDGTTSMSVESPTQFTSDFDIMECLGSGAFGCVYKVKHKLLKKHYAVKIVRCGKNSLREVGTLSDLLHHNIIRYYTFWVEDTGHQWNISADSCGSSSKSNNSSAKYLYIQMELCDPKTLKVWIDEKNTQSLQDSKRRQESLKIAQQIVGGVEYIHSQKHVHRDLKPENILFGLDGQVKIGDFGLVTSDYDNDDSALMERTGDRGTTTYMAPEQDQIIKSMLCEKPEDRPEANTLKAELEKFTQRVVLNGNIYPEGVGKSKKEAKHNAAKNFLERFLNSVDSTENAAEVSTAPIHQNVASPIHHTSITQTKYVCWLNEYCQSNKLDIRSVESTRPGLNSTTQCCSFVVGDTEYPTVTGKTKKEAKEEAAKLVYDMIVGSKSTEVFMRSAETEDSTPMTVELPTLESHNSSSQNMPMSISYSETADSSNPSMAQDAVNHKNMGNSKNETRALSRFTSDFDIIECLGSGSFGCVHKVKDKLLEKHYAVKIICCEEIKKSLREAKTLSDLLHQNIVRYYTSWMEDTGCQCDNPADSYSSSFLPAYNPSAKYLYIQMELCDTKTLKMWIDEKNTQPLQDSERREESLKIAQQIVSGIEYIHSKKQIHRDLKPANILFGLDEGEVVKIGDFGLVTRDDDALMDRTVSTGTPAYMAPEQRTKTYDRKVDIFALGLIYLELLWKVSTGHERGKVLRDAKCQTFPAEFSLKFPKEGELWLCVAQAVQSVSADSRLPQPVGERFIHSERAKTEGAV</sequence>
<comment type="caution">
    <text evidence="1">The sequence shown here is derived from an EMBL/GenBank/DDBJ whole genome shotgun (WGS) entry which is preliminary data.</text>
</comment>
<organism evidence="1 2">
    <name type="scientific">Nibea albiflora</name>
    <name type="common">Yellow drum</name>
    <name type="synonym">Corvina albiflora</name>
    <dbReference type="NCBI Taxonomy" id="240163"/>
    <lineage>
        <taxon>Eukaryota</taxon>
        <taxon>Metazoa</taxon>
        <taxon>Chordata</taxon>
        <taxon>Craniata</taxon>
        <taxon>Vertebrata</taxon>
        <taxon>Euteleostomi</taxon>
        <taxon>Actinopterygii</taxon>
        <taxon>Neopterygii</taxon>
        <taxon>Teleostei</taxon>
        <taxon>Neoteleostei</taxon>
        <taxon>Acanthomorphata</taxon>
        <taxon>Eupercaria</taxon>
        <taxon>Sciaenidae</taxon>
        <taxon>Nibea</taxon>
    </lineage>
</organism>
<evidence type="ECO:0000313" key="2">
    <source>
        <dbReference type="Proteomes" id="UP000805704"/>
    </source>
</evidence>
<keyword evidence="2" id="KW-1185">Reference proteome</keyword>
<reference evidence="1" key="1">
    <citation type="submission" date="2020-04" db="EMBL/GenBank/DDBJ databases">
        <title>A chromosome-scale assembly and high-density genetic map of the yellow drum (Nibea albiflora) genome.</title>
        <authorList>
            <person name="Xu D."/>
            <person name="Zhang W."/>
            <person name="Chen R."/>
            <person name="Tan P."/>
            <person name="Wang L."/>
            <person name="Song H."/>
            <person name="Tian L."/>
            <person name="Zhu Q."/>
            <person name="Wang B."/>
        </authorList>
    </citation>
    <scope>NUCLEOTIDE SEQUENCE</scope>
    <source>
        <strain evidence="1">ZJHYS-2018</strain>
    </source>
</reference>
<dbReference type="Proteomes" id="UP000805704">
    <property type="component" value="Chromosome 9"/>
</dbReference>
<protein>
    <submittedName>
        <fullName evidence="1">Interferon-induced</fullName>
    </submittedName>
</protein>
<name>A0ACB7EDU0_NIBAL</name>
<accession>A0ACB7EDU0</accession>